<evidence type="ECO:0000313" key="4">
    <source>
        <dbReference type="EMBL" id="KAG6400457.1"/>
    </source>
</evidence>
<reference evidence="4" key="1">
    <citation type="submission" date="2018-01" db="EMBL/GenBank/DDBJ databases">
        <authorList>
            <person name="Mao J.F."/>
        </authorList>
    </citation>
    <scope>NUCLEOTIDE SEQUENCE</scope>
    <source>
        <strain evidence="4">Huo1</strain>
        <tissue evidence="4">Leaf</tissue>
    </source>
</reference>
<dbReference type="PANTHER" id="PTHR24171">
    <property type="entry name" value="ANKYRIN REPEAT DOMAIN-CONTAINING PROTEIN 39-RELATED"/>
    <property type="match status" value="1"/>
</dbReference>
<evidence type="ECO:0008006" key="6">
    <source>
        <dbReference type="Google" id="ProtNLM"/>
    </source>
</evidence>
<evidence type="ECO:0000256" key="2">
    <source>
        <dbReference type="ARBA" id="ARBA00023043"/>
    </source>
</evidence>
<feature type="repeat" description="ANK" evidence="3">
    <location>
        <begin position="141"/>
        <end position="173"/>
    </location>
</feature>
<dbReference type="Pfam" id="PF12796">
    <property type="entry name" value="Ank_2"/>
    <property type="match status" value="1"/>
</dbReference>
<dbReference type="InterPro" id="IPR036770">
    <property type="entry name" value="Ankyrin_rpt-contain_sf"/>
</dbReference>
<dbReference type="EMBL" id="PNBA02000014">
    <property type="protein sequence ID" value="KAG6400457.1"/>
    <property type="molecule type" value="Genomic_DNA"/>
</dbReference>
<organism evidence="4">
    <name type="scientific">Salvia splendens</name>
    <name type="common">Scarlet sage</name>
    <dbReference type="NCBI Taxonomy" id="180675"/>
    <lineage>
        <taxon>Eukaryota</taxon>
        <taxon>Viridiplantae</taxon>
        <taxon>Streptophyta</taxon>
        <taxon>Embryophyta</taxon>
        <taxon>Tracheophyta</taxon>
        <taxon>Spermatophyta</taxon>
        <taxon>Magnoliopsida</taxon>
        <taxon>eudicotyledons</taxon>
        <taxon>Gunneridae</taxon>
        <taxon>Pentapetalae</taxon>
        <taxon>asterids</taxon>
        <taxon>lamiids</taxon>
        <taxon>Lamiales</taxon>
        <taxon>Lamiaceae</taxon>
        <taxon>Nepetoideae</taxon>
        <taxon>Mentheae</taxon>
        <taxon>Salviinae</taxon>
        <taxon>Salvia</taxon>
        <taxon>Salvia subgen. Calosphace</taxon>
        <taxon>core Calosphace</taxon>
    </lineage>
</organism>
<dbReference type="PROSITE" id="PS50297">
    <property type="entry name" value="ANK_REP_REGION"/>
    <property type="match status" value="2"/>
</dbReference>
<feature type="repeat" description="ANK" evidence="3">
    <location>
        <begin position="72"/>
        <end position="101"/>
    </location>
</feature>
<dbReference type="AlphaFoldDB" id="A0A8X8ZD99"/>
<dbReference type="SMART" id="SM00248">
    <property type="entry name" value="ANK"/>
    <property type="match status" value="3"/>
</dbReference>
<keyword evidence="2 3" id="KW-0040">ANK repeat</keyword>
<dbReference type="Gene3D" id="1.25.40.20">
    <property type="entry name" value="Ankyrin repeat-containing domain"/>
    <property type="match status" value="1"/>
</dbReference>
<evidence type="ECO:0000256" key="3">
    <source>
        <dbReference type="PROSITE-ProRule" id="PRU00023"/>
    </source>
</evidence>
<dbReference type="InterPro" id="IPR002110">
    <property type="entry name" value="Ankyrin_rpt"/>
</dbReference>
<dbReference type="PROSITE" id="PS50088">
    <property type="entry name" value="ANK_REPEAT"/>
    <property type="match status" value="2"/>
</dbReference>
<dbReference type="GO" id="GO:0004842">
    <property type="term" value="F:ubiquitin-protein transferase activity"/>
    <property type="evidence" value="ECO:0007669"/>
    <property type="project" value="TreeGrafter"/>
</dbReference>
<dbReference type="GO" id="GO:0085020">
    <property type="term" value="P:protein K6-linked ubiquitination"/>
    <property type="evidence" value="ECO:0007669"/>
    <property type="project" value="TreeGrafter"/>
</dbReference>
<dbReference type="Proteomes" id="UP000298416">
    <property type="component" value="Unassembled WGS sequence"/>
</dbReference>
<name>A0A8X8ZD99_SALSN</name>
<accession>A0A8X8ZD99</accession>
<gene>
    <name evidence="4" type="ORF">SASPL_137289</name>
</gene>
<keyword evidence="5" id="KW-1185">Reference proteome</keyword>
<evidence type="ECO:0000313" key="5">
    <source>
        <dbReference type="Proteomes" id="UP000298416"/>
    </source>
</evidence>
<keyword evidence="1" id="KW-0677">Repeat</keyword>
<dbReference type="Pfam" id="PF00023">
    <property type="entry name" value="Ank"/>
    <property type="match status" value="1"/>
</dbReference>
<proteinExistence type="predicted"/>
<dbReference type="SUPFAM" id="SSF48403">
    <property type="entry name" value="Ankyrin repeat"/>
    <property type="match status" value="1"/>
</dbReference>
<dbReference type="PANTHER" id="PTHR24171:SF8">
    <property type="entry name" value="BRCA1-ASSOCIATED RING DOMAIN PROTEIN 1"/>
    <property type="match status" value="1"/>
</dbReference>
<evidence type="ECO:0000256" key="1">
    <source>
        <dbReference type="ARBA" id="ARBA00022737"/>
    </source>
</evidence>
<protein>
    <recommendedName>
        <fullName evidence="6">26S proteasome non-ATPase regulatory subunit 10</fullName>
    </recommendedName>
</protein>
<comment type="caution">
    <text evidence="4">The sequence shown here is derived from an EMBL/GenBank/DDBJ whole genome shotgun (WGS) entry which is preliminary data.</text>
</comment>
<sequence length="209" mass="22478">MGAPVKTAEQPPQDATAETIDALLEAARYDDIDDLMSIASSGVSLDSKDSEGRTGFRLFPLSSDFVCSCIATALHMASANGHLDIVDYLVRNGVMEVLDDNIYLGTVTARSCLKLSVITWKMVVDGNEKDANLDVNACNVEKNTPLHWASLNGHIEVVKRLILSGAEISPLNSHEKSPIDEALSRGKLDVIDAINEVAAQVDLARTQVS</sequence>
<reference evidence="4" key="2">
    <citation type="submission" date="2020-08" db="EMBL/GenBank/DDBJ databases">
        <title>Plant Genome Project.</title>
        <authorList>
            <person name="Zhang R.-G."/>
        </authorList>
    </citation>
    <scope>NUCLEOTIDE SEQUENCE</scope>
    <source>
        <strain evidence="4">Huo1</strain>
        <tissue evidence="4">Leaf</tissue>
    </source>
</reference>